<dbReference type="InterPro" id="IPR002052">
    <property type="entry name" value="DNA_methylase_N6_adenine_CS"/>
</dbReference>
<evidence type="ECO:0000256" key="1">
    <source>
        <dbReference type="ARBA" id="ARBA00022603"/>
    </source>
</evidence>
<dbReference type="EMBL" id="FNAQ01000004">
    <property type="protein sequence ID" value="SDE14338.1"/>
    <property type="molecule type" value="Genomic_DNA"/>
</dbReference>
<protein>
    <submittedName>
        <fullName evidence="3">16S rRNA (Guanine966-N2)-methyltransferase</fullName>
    </submittedName>
</protein>
<dbReference type="STRING" id="57664.SAMN05661003_10452"/>
<sequence length="195" mass="21327">MRIIAGQARGRQLADFSGRAIRPTSDRVREALFSILLSRLGSFEGLRVLDLFAGSGALALESLSRGACEAVLIDAAPAAARLIRQNAARCGLTERCQLVTRSLPEALMPLQGRRFDLIFIDPPYGQNLLPPLLQRIDQLQLLTPGGLLCAEEGRQSLPDERYGDLHLLLRRIYGQTAIHLYQPSLAAISSRGEPS</sequence>
<evidence type="ECO:0000256" key="2">
    <source>
        <dbReference type="ARBA" id="ARBA00022679"/>
    </source>
</evidence>
<dbReference type="GO" id="GO:0008168">
    <property type="term" value="F:methyltransferase activity"/>
    <property type="evidence" value="ECO:0007669"/>
    <property type="project" value="UniProtKB-KW"/>
</dbReference>
<proteinExistence type="predicted"/>
<evidence type="ECO:0000313" key="3">
    <source>
        <dbReference type="EMBL" id="SDE14338.1"/>
    </source>
</evidence>
<dbReference type="Gene3D" id="3.40.50.150">
    <property type="entry name" value="Vaccinia Virus protein VP39"/>
    <property type="match status" value="1"/>
</dbReference>
<dbReference type="InterPro" id="IPR004398">
    <property type="entry name" value="RNA_MeTrfase_RsmD"/>
</dbReference>
<organism evidence="3 4">
    <name type="scientific">Desulfuromonas thiophila</name>
    <dbReference type="NCBI Taxonomy" id="57664"/>
    <lineage>
        <taxon>Bacteria</taxon>
        <taxon>Pseudomonadati</taxon>
        <taxon>Thermodesulfobacteriota</taxon>
        <taxon>Desulfuromonadia</taxon>
        <taxon>Desulfuromonadales</taxon>
        <taxon>Desulfuromonadaceae</taxon>
        <taxon>Desulfuromonas</taxon>
    </lineage>
</organism>
<dbReference type="InterPro" id="IPR029063">
    <property type="entry name" value="SAM-dependent_MTases_sf"/>
</dbReference>
<dbReference type="PROSITE" id="PS00092">
    <property type="entry name" value="N6_MTASE"/>
    <property type="match status" value="1"/>
</dbReference>
<dbReference type="PANTHER" id="PTHR43542">
    <property type="entry name" value="METHYLTRANSFERASE"/>
    <property type="match status" value="1"/>
</dbReference>
<dbReference type="PIRSF" id="PIRSF004553">
    <property type="entry name" value="CHP00095"/>
    <property type="match status" value="1"/>
</dbReference>
<dbReference type="GO" id="GO:0003676">
    <property type="term" value="F:nucleic acid binding"/>
    <property type="evidence" value="ECO:0007669"/>
    <property type="project" value="InterPro"/>
</dbReference>
<dbReference type="AlphaFoldDB" id="A0A1G7AHD3"/>
<keyword evidence="1 3" id="KW-0489">Methyltransferase</keyword>
<dbReference type="NCBIfam" id="TIGR00095">
    <property type="entry name" value="16S rRNA (guanine(966)-N(2))-methyltransferase RsmD"/>
    <property type="match status" value="1"/>
</dbReference>
<dbReference type="CDD" id="cd02440">
    <property type="entry name" value="AdoMet_MTases"/>
    <property type="match status" value="1"/>
</dbReference>
<name>A0A1G7AHD3_9BACT</name>
<gene>
    <name evidence="3" type="ORF">SAMN05661003_10452</name>
</gene>
<dbReference type="Proteomes" id="UP000243205">
    <property type="component" value="Unassembled WGS sequence"/>
</dbReference>
<dbReference type="OrthoDB" id="9803017at2"/>
<accession>A0A1G7AHD3</accession>
<dbReference type="GO" id="GO:0031167">
    <property type="term" value="P:rRNA methylation"/>
    <property type="evidence" value="ECO:0007669"/>
    <property type="project" value="InterPro"/>
</dbReference>
<keyword evidence="2 3" id="KW-0808">Transferase</keyword>
<dbReference type="SUPFAM" id="SSF53335">
    <property type="entry name" value="S-adenosyl-L-methionine-dependent methyltransferases"/>
    <property type="match status" value="1"/>
</dbReference>
<dbReference type="PANTHER" id="PTHR43542:SF1">
    <property type="entry name" value="METHYLTRANSFERASE"/>
    <property type="match status" value="1"/>
</dbReference>
<evidence type="ECO:0000313" key="4">
    <source>
        <dbReference type="Proteomes" id="UP000243205"/>
    </source>
</evidence>
<dbReference type="Pfam" id="PF03602">
    <property type="entry name" value="Cons_hypoth95"/>
    <property type="match status" value="1"/>
</dbReference>
<dbReference type="RefSeq" id="WP_092077078.1">
    <property type="nucleotide sequence ID" value="NZ_CALFZY010000038.1"/>
</dbReference>
<reference evidence="4" key="1">
    <citation type="submission" date="2016-10" db="EMBL/GenBank/DDBJ databases">
        <authorList>
            <person name="Varghese N."/>
            <person name="Submissions S."/>
        </authorList>
    </citation>
    <scope>NUCLEOTIDE SEQUENCE [LARGE SCALE GENOMIC DNA]</scope>
    <source>
        <strain evidence="4">DSM 8987</strain>
    </source>
</reference>
<keyword evidence="4" id="KW-1185">Reference proteome</keyword>